<evidence type="ECO:0000256" key="7">
    <source>
        <dbReference type="ARBA" id="ARBA00022927"/>
    </source>
</evidence>
<keyword evidence="7" id="KW-0653">Protein transport</keyword>
<keyword evidence="4 10" id="KW-1003">Cell membrane</keyword>
<dbReference type="SUPFAM" id="SSF54523">
    <property type="entry name" value="Pili subunits"/>
    <property type="match status" value="1"/>
</dbReference>
<evidence type="ECO:0000256" key="11">
    <source>
        <dbReference type="SAM" id="Phobius"/>
    </source>
</evidence>
<dbReference type="PIRSF" id="PIRSF002786">
    <property type="entry name" value="XcpX"/>
    <property type="match status" value="1"/>
</dbReference>
<keyword evidence="8 11" id="KW-1133">Transmembrane helix</keyword>
<evidence type="ECO:0000313" key="15">
    <source>
        <dbReference type="Proteomes" id="UP001630969"/>
    </source>
</evidence>
<dbReference type="Gene3D" id="3.30.1300.30">
    <property type="entry name" value="GSPII I/J protein-like"/>
    <property type="match status" value="1"/>
</dbReference>
<evidence type="ECO:0000256" key="3">
    <source>
        <dbReference type="ARBA" id="ARBA00022448"/>
    </source>
</evidence>
<evidence type="ECO:0000256" key="4">
    <source>
        <dbReference type="ARBA" id="ARBA00022475"/>
    </source>
</evidence>
<protein>
    <recommendedName>
        <fullName evidence="10">Type II secretion system protein K</fullName>
    </recommendedName>
</protein>
<evidence type="ECO:0000256" key="8">
    <source>
        <dbReference type="ARBA" id="ARBA00022989"/>
    </source>
</evidence>
<dbReference type="Pfam" id="PF03934">
    <property type="entry name" value="T2SSK"/>
    <property type="match status" value="1"/>
</dbReference>
<comment type="caution">
    <text evidence="14">The sequence shown here is derived from an EMBL/GenBank/DDBJ whole genome shotgun (WGS) entry which is preliminary data.</text>
</comment>
<proteinExistence type="inferred from homology"/>
<evidence type="ECO:0000259" key="12">
    <source>
        <dbReference type="Pfam" id="PF03934"/>
    </source>
</evidence>
<evidence type="ECO:0000256" key="9">
    <source>
        <dbReference type="ARBA" id="ARBA00023136"/>
    </source>
</evidence>
<dbReference type="SUPFAM" id="SSF158544">
    <property type="entry name" value="GspK insert domain-like"/>
    <property type="match status" value="2"/>
</dbReference>
<reference evidence="14 15" key="1">
    <citation type="submission" date="2024-09" db="EMBL/GenBank/DDBJ databases">
        <title>Aeromonas strains Genome sequencing and assembly.</title>
        <authorList>
            <person name="Hu X."/>
            <person name="Tang B."/>
        </authorList>
    </citation>
    <scope>NUCLEOTIDE SEQUENCE [LARGE SCALE GENOMIC DNA]</scope>
    <source>
        <strain evidence="14 15">NB23SCDHY001</strain>
    </source>
</reference>
<dbReference type="InterPro" id="IPR005628">
    <property type="entry name" value="GspK"/>
</dbReference>
<keyword evidence="6 11" id="KW-0812">Transmembrane</keyword>
<dbReference type="GeneID" id="97220437"/>
<evidence type="ECO:0000256" key="6">
    <source>
        <dbReference type="ARBA" id="ARBA00022692"/>
    </source>
</evidence>
<keyword evidence="5 10" id="KW-0997">Cell inner membrane</keyword>
<dbReference type="InterPro" id="IPR045584">
    <property type="entry name" value="Pilin-like"/>
</dbReference>
<keyword evidence="3 10" id="KW-0813">Transport</keyword>
<dbReference type="InterPro" id="IPR049031">
    <property type="entry name" value="T2SSK_SAM-like_1st"/>
</dbReference>
<dbReference type="InterPro" id="IPR049179">
    <property type="entry name" value="T2SSK_SAM-like_2nd"/>
</dbReference>
<comment type="subcellular location">
    <subcellularLocation>
        <location evidence="1 10">Cell inner membrane</location>
    </subcellularLocation>
</comment>
<dbReference type="Gene3D" id="1.10.40.60">
    <property type="entry name" value="EpsJ-like"/>
    <property type="match status" value="2"/>
</dbReference>
<feature type="domain" description="T2SS protein K first SAM-like" evidence="13">
    <location>
        <begin position="111"/>
        <end position="225"/>
    </location>
</feature>
<evidence type="ECO:0000256" key="10">
    <source>
        <dbReference type="PIRNR" id="PIRNR002786"/>
    </source>
</evidence>
<dbReference type="NCBIfam" id="NF037980">
    <property type="entry name" value="T2SS_GspK"/>
    <property type="match status" value="1"/>
</dbReference>
<accession>A0ABW9GQ52</accession>
<evidence type="ECO:0000313" key="14">
    <source>
        <dbReference type="EMBL" id="MFM4893276.1"/>
    </source>
</evidence>
<gene>
    <name evidence="14" type="primary">exeK</name>
    <name evidence="14" type="synonym">gspK</name>
    <name evidence="14" type="ORF">ACEUDJ_10430</name>
</gene>
<sequence length="338" mass="37145">MHRRNPEGRGPGRNRGMALLVVLLILSVMVIIASNMSGRLQLELRRTSNLTTGKQAWWYALSAEALVSKILAQDFKDDPKVVSLGQYWARKDGVFPVEDGTLKGEVRDLQGCFNLNSLSVARKGDGTEDEANPPYPVKVFRTLLTLLEVDEYEAVQLTDAVRDWTDGDTVLVSSYGAEDAYYEGLDPPYLPANQKMLGVDELRAVRGVSGKLYARLAPYVCALPNDKLLVNINTIAPEQAELLAALYLGKIGVDEARAVLSDRPRKGWQDKQEMTSLPALAAGAGLTGLNEALGVKSDYFAAYLLAEVADTRARLETYFQRSKENKPVVLRRVNGGAE</sequence>
<name>A0ABW9GQ52_9GAMM</name>
<evidence type="ECO:0000259" key="13">
    <source>
        <dbReference type="Pfam" id="PF21687"/>
    </source>
</evidence>
<feature type="domain" description="T2SS protein K second SAM-like" evidence="12">
    <location>
        <begin position="230"/>
        <end position="296"/>
    </location>
</feature>
<dbReference type="Pfam" id="PF21687">
    <property type="entry name" value="T2SSK_1st"/>
    <property type="match status" value="1"/>
</dbReference>
<evidence type="ECO:0000256" key="5">
    <source>
        <dbReference type="ARBA" id="ARBA00022519"/>
    </source>
</evidence>
<dbReference type="PANTHER" id="PTHR38831">
    <property type="entry name" value="TYPE II SECRETION SYSTEM PROTEIN K"/>
    <property type="match status" value="1"/>
</dbReference>
<dbReference type="InterPro" id="IPR038072">
    <property type="entry name" value="GspK_central_sf"/>
</dbReference>
<evidence type="ECO:0000256" key="2">
    <source>
        <dbReference type="ARBA" id="ARBA00007246"/>
    </source>
</evidence>
<keyword evidence="9 10" id="KW-0472">Membrane</keyword>
<evidence type="ECO:0000256" key="1">
    <source>
        <dbReference type="ARBA" id="ARBA00004533"/>
    </source>
</evidence>
<keyword evidence="15" id="KW-1185">Reference proteome</keyword>
<dbReference type="PANTHER" id="PTHR38831:SF1">
    <property type="entry name" value="TYPE II SECRETION SYSTEM PROTEIN K-RELATED"/>
    <property type="match status" value="1"/>
</dbReference>
<dbReference type="EMBL" id="JBGXBU010000003">
    <property type="protein sequence ID" value="MFM4893276.1"/>
    <property type="molecule type" value="Genomic_DNA"/>
</dbReference>
<dbReference type="Proteomes" id="UP001630969">
    <property type="component" value="Unassembled WGS sequence"/>
</dbReference>
<comment type="similarity">
    <text evidence="2 10">Belongs to the GSP K family.</text>
</comment>
<feature type="transmembrane region" description="Helical" evidence="11">
    <location>
        <begin position="16"/>
        <end position="36"/>
    </location>
</feature>
<dbReference type="RefSeq" id="WP_408789840.1">
    <property type="nucleotide sequence ID" value="NZ_JBGXBU010000003.1"/>
</dbReference>
<organism evidence="14 15">
    <name type="scientific">Aeromonas bivalvium</name>
    <dbReference type="NCBI Taxonomy" id="440079"/>
    <lineage>
        <taxon>Bacteria</taxon>
        <taxon>Pseudomonadati</taxon>
        <taxon>Pseudomonadota</taxon>
        <taxon>Gammaproteobacteria</taxon>
        <taxon>Aeromonadales</taxon>
        <taxon>Aeromonadaceae</taxon>
        <taxon>Aeromonas</taxon>
    </lineage>
</organism>